<feature type="region of interest" description="Disordered" evidence="16">
    <location>
        <begin position="150"/>
        <end position="189"/>
    </location>
</feature>
<evidence type="ECO:0000256" key="14">
    <source>
        <dbReference type="ARBA" id="ARBA00023224"/>
    </source>
</evidence>
<evidence type="ECO:0000259" key="19">
    <source>
        <dbReference type="PROSITE" id="PS50038"/>
    </source>
</evidence>
<evidence type="ECO:0000256" key="18">
    <source>
        <dbReference type="SAM" id="SignalP"/>
    </source>
</evidence>
<feature type="disulfide bond" evidence="15">
    <location>
        <begin position="77"/>
        <end position="115"/>
    </location>
</feature>
<dbReference type="SMART" id="SM00063">
    <property type="entry name" value="FRI"/>
    <property type="match status" value="1"/>
</dbReference>
<dbReference type="Pfam" id="PF01392">
    <property type="entry name" value="Fz"/>
    <property type="match status" value="1"/>
</dbReference>
<dbReference type="PROSITE" id="PS50261">
    <property type="entry name" value="G_PROTEIN_RECEP_F2_4"/>
    <property type="match status" value="1"/>
</dbReference>
<evidence type="ECO:0000256" key="13">
    <source>
        <dbReference type="ARBA" id="ARBA00023180"/>
    </source>
</evidence>
<evidence type="ECO:0000256" key="4">
    <source>
        <dbReference type="ARBA" id="ARBA00022475"/>
    </source>
</evidence>
<dbReference type="SMART" id="SM01330">
    <property type="entry name" value="Frizzled"/>
    <property type="match status" value="1"/>
</dbReference>
<dbReference type="GO" id="GO:0004930">
    <property type="term" value="F:G protein-coupled receptor activity"/>
    <property type="evidence" value="ECO:0007669"/>
    <property type="project" value="UniProtKB-KW"/>
</dbReference>
<evidence type="ECO:0000256" key="8">
    <source>
        <dbReference type="ARBA" id="ARBA00022989"/>
    </source>
</evidence>
<feature type="transmembrane region" description="Helical" evidence="17">
    <location>
        <begin position="264"/>
        <end position="283"/>
    </location>
</feature>
<feature type="disulfide bond" evidence="15">
    <location>
        <begin position="32"/>
        <end position="93"/>
    </location>
</feature>
<keyword evidence="7 18" id="KW-0732">Signal</keyword>
<dbReference type="RefSeq" id="XP_022100751.1">
    <property type="nucleotide sequence ID" value="XM_022245059.1"/>
</dbReference>
<dbReference type="Gene3D" id="1.10.2000.10">
    <property type="entry name" value="Frizzled cysteine-rich domain"/>
    <property type="match status" value="1"/>
</dbReference>
<dbReference type="GO" id="GO:0005886">
    <property type="term" value="C:plasma membrane"/>
    <property type="evidence" value="ECO:0007669"/>
    <property type="project" value="UniProtKB-SubCell"/>
</dbReference>
<comment type="subcellular location">
    <subcellularLocation>
        <location evidence="1">Cell membrane</location>
        <topology evidence="1">Multi-pass membrane protein</topology>
    </subcellularLocation>
</comment>
<evidence type="ECO:0000256" key="1">
    <source>
        <dbReference type="ARBA" id="ARBA00004651"/>
    </source>
</evidence>
<feature type="disulfide bond" evidence="15">
    <location>
        <begin position="104"/>
        <end position="145"/>
    </location>
</feature>
<dbReference type="OrthoDB" id="5959102at2759"/>
<reference evidence="22" key="1">
    <citation type="submission" date="2025-08" db="UniProtKB">
        <authorList>
            <consortium name="RefSeq"/>
        </authorList>
    </citation>
    <scope>IDENTIFICATION</scope>
</reference>
<evidence type="ECO:0000313" key="21">
    <source>
        <dbReference type="Proteomes" id="UP000694845"/>
    </source>
</evidence>
<accession>A0A8B7ZC14</accession>
<keyword evidence="13" id="KW-0325">Glycoprotein</keyword>
<feature type="disulfide bond" evidence="15">
    <location>
        <begin position="40"/>
        <end position="86"/>
    </location>
</feature>
<evidence type="ECO:0000256" key="2">
    <source>
        <dbReference type="ARBA" id="ARBA00008077"/>
    </source>
</evidence>
<evidence type="ECO:0000313" key="22">
    <source>
        <dbReference type="RefSeq" id="XP_022100751.1"/>
    </source>
</evidence>
<evidence type="ECO:0000259" key="20">
    <source>
        <dbReference type="PROSITE" id="PS50261"/>
    </source>
</evidence>
<dbReference type="CDD" id="cd15909">
    <property type="entry name" value="7tmF_FZD4_9_10-like"/>
    <property type="match status" value="1"/>
</dbReference>
<keyword evidence="6 17" id="KW-0812">Transmembrane</keyword>
<feature type="chain" id="PRO_5034613934" evidence="18">
    <location>
        <begin position="25"/>
        <end position="604"/>
    </location>
</feature>
<feature type="transmembrane region" description="Helical" evidence="17">
    <location>
        <begin position="502"/>
        <end position="521"/>
    </location>
</feature>
<keyword evidence="8 17" id="KW-1133">Transmembrane helix</keyword>
<dbReference type="InterPro" id="IPR017981">
    <property type="entry name" value="GPCR_2-like_7TM"/>
</dbReference>
<evidence type="ECO:0000256" key="10">
    <source>
        <dbReference type="ARBA" id="ARBA00023136"/>
    </source>
</evidence>
<evidence type="ECO:0000256" key="9">
    <source>
        <dbReference type="ARBA" id="ARBA00023040"/>
    </source>
</evidence>
<keyword evidence="12" id="KW-0675">Receptor</keyword>
<keyword evidence="21" id="KW-1185">Reference proteome</keyword>
<keyword evidence="3" id="KW-0217">Developmental protein</keyword>
<evidence type="ECO:0000256" key="7">
    <source>
        <dbReference type="ARBA" id="ARBA00022729"/>
    </source>
</evidence>
<dbReference type="FunFam" id="1.20.1070.10:FF:000020">
    <property type="entry name" value="Frizzled class receptor 10"/>
    <property type="match status" value="1"/>
</dbReference>
<keyword evidence="9" id="KW-0297">G-protein coupled receptor</keyword>
<dbReference type="PRINTS" id="PR00489">
    <property type="entry name" value="FRIZZLED"/>
</dbReference>
<feature type="domain" description="G-protein coupled receptors family 2 profile 2" evidence="20">
    <location>
        <begin position="228"/>
        <end position="528"/>
    </location>
</feature>
<evidence type="ECO:0000256" key="16">
    <source>
        <dbReference type="SAM" id="MobiDB-lite"/>
    </source>
</evidence>
<dbReference type="GO" id="GO:0005615">
    <property type="term" value="C:extracellular space"/>
    <property type="evidence" value="ECO:0007669"/>
    <property type="project" value="TreeGrafter"/>
</dbReference>
<feature type="transmembrane region" description="Helical" evidence="17">
    <location>
        <begin position="230"/>
        <end position="252"/>
    </location>
</feature>
<keyword evidence="10 17" id="KW-0472">Membrane</keyword>
<dbReference type="OMA" id="WSILCFF"/>
<protein>
    <submittedName>
        <fullName evidence="22">Frizzled-9-like</fullName>
    </submittedName>
</protein>
<organism evidence="21 22">
    <name type="scientific">Acanthaster planci</name>
    <name type="common">Crown-of-thorns starfish</name>
    <dbReference type="NCBI Taxonomy" id="133434"/>
    <lineage>
        <taxon>Eukaryota</taxon>
        <taxon>Metazoa</taxon>
        <taxon>Echinodermata</taxon>
        <taxon>Eleutherozoa</taxon>
        <taxon>Asterozoa</taxon>
        <taxon>Asteroidea</taxon>
        <taxon>Valvatacea</taxon>
        <taxon>Valvatida</taxon>
        <taxon>Acanthasteridae</taxon>
        <taxon>Acanthaster</taxon>
    </lineage>
</organism>
<keyword evidence="5" id="KW-0879">Wnt signaling pathway</keyword>
<gene>
    <name evidence="22" type="primary">LOC110984665</name>
</gene>
<dbReference type="InterPro" id="IPR015526">
    <property type="entry name" value="Frizzled/SFRP"/>
</dbReference>
<keyword evidence="11 15" id="KW-1015">Disulfide bond</keyword>
<dbReference type="PROSITE" id="PS50038">
    <property type="entry name" value="FZ"/>
    <property type="match status" value="1"/>
</dbReference>
<dbReference type="InterPro" id="IPR036790">
    <property type="entry name" value="Frizzled_dom_sf"/>
</dbReference>
<dbReference type="AlphaFoldDB" id="A0A8B7ZC14"/>
<evidence type="ECO:0000256" key="11">
    <source>
        <dbReference type="ARBA" id="ARBA00023157"/>
    </source>
</evidence>
<feature type="transmembrane region" description="Helical" evidence="17">
    <location>
        <begin position="395"/>
        <end position="421"/>
    </location>
</feature>
<keyword evidence="14" id="KW-0807">Transducer</keyword>
<dbReference type="Gene3D" id="1.20.1070.10">
    <property type="entry name" value="Rhodopsin 7-helix transmembrane proteins"/>
    <property type="match status" value="1"/>
</dbReference>
<feature type="transmembrane region" description="Helical" evidence="17">
    <location>
        <begin position="442"/>
        <end position="467"/>
    </location>
</feature>
<name>A0A8B7ZC14_ACAPL</name>
<comment type="similarity">
    <text evidence="2">Belongs to the G-protein coupled receptor Fz/Smo family.</text>
</comment>
<feature type="domain" description="FZ" evidence="19">
    <location>
        <begin position="27"/>
        <end position="148"/>
    </location>
</feature>
<proteinExistence type="inferred from homology"/>
<evidence type="ECO:0000256" key="3">
    <source>
        <dbReference type="ARBA" id="ARBA00022473"/>
    </source>
</evidence>
<dbReference type="GO" id="GO:0035567">
    <property type="term" value="P:non-canonical Wnt signaling pathway"/>
    <property type="evidence" value="ECO:0007669"/>
    <property type="project" value="TreeGrafter"/>
</dbReference>
<dbReference type="Pfam" id="PF01534">
    <property type="entry name" value="Frizzled"/>
    <property type="match status" value="1"/>
</dbReference>
<keyword evidence="4" id="KW-1003">Cell membrane</keyword>
<dbReference type="Proteomes" id="UP000694845">
    <property type="component" value="Unplaced"/>
</dbReference>
<evidence type="ECO:0000256" key="15">
    <source>
        <dbReference type="PROSITE-ProRule" id="PRU00090"/>
    </source>
</evidence>
<dbReference type="FunFam" id="1.10.2000.10:FF:000016">
    <property type="entry name" value="Frizzled"/>
    <property type="match status" value="1"/>
</dbReference>
<evidence type="ECO:0000256" key="5">
    <source>
        <dbReference type="ARBA" id="ARBA00022687"/>
    </source>
</evidence>
<dbReference type="GO" id="GO:0060070">
    <property type="term" value="P:canonical Wnt signaling pathway"/>
    <property type="evidence" value="ECO:0007669"/>
    <property type="project" value="TreeGrafter"/>
</dbReference>
<feature type="transmembrane region" description="Helical" evidence="17">
    <location>
        <begin position="319"/>
        <end position="342"/>
    </location>
</feature>
<evidence type="ECO:0000256" key="17">
    <source>
        <dbReference type="SAM" id="Phobius"/>
    </source>
</evidence>
<feature type="disulfide bond" evidence="15">
    <location>
        <begin position="108"/>
        <end position="132"/>
    </location>
</feature>
<feature type="transmembrane region" description="Helical" evidence="17">
    <location>
        <begin position="354"/>
        <end position="375"/>
    </location>
</feature>
<dbReference type="GeneID" id="110984665"/>
<dbReference type="GO" id="GO:0017147">
    <property type="term" value="F:Wnt-protein binding"/>
    <property type="evidence" value="ECO:0007669"/>
    <property type="project" value="TreeGrafter"/>
</dbReference>
<dbReference type="PANTHER" id="PTHR11309">
    <property type="entry name" value="FRIZZLED"/>
    <property type="match status" value="1"/>
</dbReference>
<dbReference type="PANTHER" id="PTHR11309:SF99">
    <property type="entry name" value="FRIZZLED-4"/>
    <property type="match status" value="1"/>
</dbReference>
<dbReference type="InterPro" id="IPR000539">
    <property type="entry name" value="Frizzled/Smoothened_7TM"/>
</dbReference>
<evidence type="ECO:0000256" key="6">
    <source>
        <dbReference type="ARBA" id="ARBA00022692"/>
    </source>
</evidence>
<dbReference type="InterPro" id="IPR020067">
    <property type="entry name" value="Frizzled_dom"/>
</dbReference>
<evidence type="ECO:0000256" key="12">
    <source>
        <dbReference type="ARBA" id="ARBA00023170"/>
    </source>
</evidence>
<dbReference type="KEGG" id="aplc:110984665"/>
<dbReference type="SUPFAM" id="SSF63501">
    <property type="entry name" value="Frizzled cysteine-rich domain"/>
    <property type="match status" value="1"/>
</dbReference>
<feature type="signal peptide" evidence="18">
    <location>
        <begin position="1"/>
        <end position="24"/>
    </location>
</feature>
<sequence>MAGVISQLVQTLYVFSVGVCLVCALEQRQNQCQRITIPMCLDIGYNMTRMPNYFGHDTQVEAAPRIHEFSPLVTYGCSEHLRFFLCSLYAPMCSPQVDIPIPACRPMCETVRGKCEPVMQSFGISWPEALKCDSLPRGVERDDLCMVAPNMSGANEEDQGATADPDGDFNPGGGRGVPNPTPPSTRYNGTANRRCPNHERFVMLPQTKSCVPRCDRDVYFQQSDKKFAELWMGIWSILCFVGTAVTVLTFLIDRGRFRYPERPIIFLSMCYNMYSVSYIIRLITGPRAIACGHTAGDEYYLIQEGLESTGCTVVFLIQYYFYMASSIWWVILTLTWFLAAGMKWGYEAIAAYSSYYHLAAWALPALKTIIVLTLRRMDGDELTGMCFVGNQDPEALAGFVLAPLFVYFAVGTLFILAGFFYMFRIRKVMKSGGTNIDKLEKLMVRIGVFSVLYTVPATSVIACYFYQRANLRLWELVATHSNPCMPNGDCAMAFSIPSVPVLLVKTFMLLVVGITSGMWIWSTKTVQSWEAFLGRIFGSGGHRKQAAAMSSYNAQTAGASAPTVAGQANPTPGLGVKYTRTPNPANKAHSIAYTNLEGGGTAIV</sequence>